<name>A0A8J4GF19_9CHLO</name>
<feature type="compositionally biased region" description="Low complexity" evidence="1">
    <location>
        <begin position="126"/>
        <end position="135"/>
    </location>
</feature>
<feature type="region of interest" description="Disordered" evidence="1">
    <location>
        <begin position="113"/>
        <end position="135"/>
    </location>
</feature>
<dbReference type="EMBL" id="BNCQ01000020">
    <property type="protein sequence ID" value="GIM05915.1"/>
    <property type="molecule type" value="Genomic_DNA"/>
</dbReference>
<sequence>GGRRAGGRRPAASVWPWYVRNDGDISGGGGSVRAAPGTRSSLLSWGMQGQVDTVGALGNELVARERLRRAHTATAATTKATAVGRVDTATAAGQSTVDPGTGAAGLDAAVGPAAAMHESAEPTSPPTVGASAATAAATAPGTNPILTALLTLRRANMTHSRLALAALGVFPDKDRYGDIGDGFYAGSEAGQRSIASLPPKSAVRKMLTEGLLGVEDMVELLTLAARHIPPQQHTAPPPPPPAPPTPIAAEAHIAPARQTTLSAGGGSEGGRIGAESAIGLVFFLRRKLLGMLRDVEDWEEMPLMLALKALQEAATRPLIRESLLALGVKDTVEYQIRLINAVHRGLMGELHGGQPKHASISGGPVTGSAGGVLHCTASDNSIFGSSGGAITKGADGGGGGRDEGITLALRLSTDNKSEAVDGGGVDAAGGDGSSGIVLDGKYRRALSSTLASMEVAVQLPQLGTNYLPAAEALMTTASAAVADMLPYASAAIAEGELTSHRAAALAARLVTAHRSYAAVLGAKGAKGPLPLPSPPTATLQPEALLQRQQEQHHDNSMRQPPPQQQQQQQQQLQQQYRVTSPAAVLDQSQMSRSAVRCLLLPLDNAAFLSALERHPELLQAGGNEALPTGEPPPPPPPLTPLTPRQRRSMSESPGGQSLAPTMTADDDLDPRRCESAGLSPPPCRDQ</sequence>
<gene>
    <name evidence="2" type="ORF">Vretimale_10333</name>
</gene>
<feature type="non-terminal residue" evidence="2">
    <location>
        <position position="686"/>
    </location>
</feature>
<feature type="non-terminal residue" evidence="2">
    <location>
        <position position="1"/>
    </location>
</feature>
<reference evidence="2" key="1">
    <citation type="journal article" date="2021" name="Proc. Natl. Acad. Sci. U.S.A.">
        <title>Three genomes in the algal genus Volvox reveal the fate of a haploid sex-determining region after a transition to homothallism.</title>
        <authorList>
            <person name="Yamamoto K."/>
            <person name="Hamaji T."/>
            <person name="Kawai-Toyooka H."/>
            <person name="Matsuzaki R."/>
            <person name="Takahashi F."/>
            <person name="Nishimura Y."/>
            <person name="Kawachi M."/>
            <person name="Noguchi H."/>
            <person name="Minakuchi Y."/>
            <person name="Umen J.G."/>
            <person name="Toyoda A."/>
            <person name="Nozaki H."/>
        </authorList>
    </citation>
    <scope>NUCLEOTIDE SEQUENCE</scope>
    <source>
        <strain evidence="2">NIES-3785</strain>
    </source>
</reference>
<evidence type="ECO:0000256" key="1">
    <source>
        <dbReference type="SAM" id="MobiDB-lite"/>
    </source>
</evidence>
<organism evidence="2 3">
    <name type="scientific">Volvox reticuliferus</name>
    <dbReference type="NCBI Taxonomy" id="1737510"/>
    <lineage>
        <taxon>Eukaryota</taxon>
        <taxon>Viridiplantae</taxon>
        <taxon>Chlorophyta</taxon>
        <taxon>core chlorophytes</taxon>
        <taxon>Chlorophyceae</taxon>
        <taxon>CS clade</taxon>
        <taxon>Chlamydomonadales</taxon>
        <taxon>Volvocaceae</taxon>
        <taxon>Volvox</taxon>
    </lineage>
</organism>
<proteinExistence type="predicted"/>
<dbReference type="AlphaFoldDB" id="A0A8J4GF19"/>
<accession>A0A8J4GF19</accession>
<feature type="compositionally biased region" description="Polar residues" evidence="1">
    <location>
        <begin position="650"/>
        <end position="660"/>
    </location>
</feature>
<feature type="region of interest" description="Disordered" evidence="1">
    <location>
        <begin position="546"/>
        <end position="575"/>
    </location>
</feature>
<evidence type="ECO:0000313" key="3">
    <source>
        <dbReference type="Proteomes" id="UP000722791"/>
    </source>
</evidence>
<protein>
    <submittedName>
        <fullName evidence="2">Uncharacterized protein</fullName>
    </submittedName>
</protein>
<dbReference type="Proteomes" id="UP000722791">
    <property type="component" value="Unassembled WGS sequence"/>
</dbReference>
<feature type="region of interest" description="Disordered" evidence="1">
    <location>
        <begin position="621"/>
        <end position="686"/>
    </location>
</feature>
<feature type="compositionally biased region" description="Pro residues" evidence="1">
    <location>
        <begin position="629"/>
        <end position="640"/>
    </location>
</feature>
<evidence type="ECO:0000313" key="2">
    <source>
        <dbReference type="EMBL" id="GIM05915.1"/>
    </source>
</evidence>
<feature type="compositionally biased region" description="Low complexity" evidence="1">
    <location>
        <begin position="564"/>
        <end position="575"/>
    </location>
</feature>
<comment type="caution">
    <text evidence="2">The sequence shown here is derived from an EMBL/GenBank/DDBJ whole genome shotgun (WGS) entry which is preliminary data.</text>
</comment>